<dbReference type="CDD" id="cd04301">
    <property type="entry name" value="NAT_SF"/>
    <property type="match status" value="1"/>
</dbReference>
<feature type="chain" id="PRO_5037791936" evidence="3">
    <location>
        <begin position="22"/>
        <end position="200"/>
    </location>
</feature>
<proteinExistence type="predicted"/>
<keyword evidence="1" id="KW-0808">Transferase</keyword>
<dbReference type="SUPFAM" id="SSF55729">
    <property type="entry name" value="Acyl-CoA N-acyltransferases (Nat)"/>
    <property type="match status" value="1"/>
</dbReference>
<evidence type="ECO:0000313" key="5">
    <source>
        <dbReference type="EMBL" id="QQZ51342.1"/>
    </source>
</evidence>
<dbReference type="InterPro" id="IPR050680">
    <property type="entry name" value="YpeA/RimI_acetyltransf"/>
</dbReference>
<keyword evidence="2" id="KW-0012">Acyltransferase</keyword>
<feature type="signal peptide" evidence="3">
    <location>
        <begin position="1"/>
        <end position="21"/>
    </location>
</feature>
<protein>
    <submittedName>
        <fullName evidence="5">GNAT family N-acetyltransferase</fullName>
    </submittedName>
</protein>
<accession>A0A974P5H7</accession>
<name>A0A974P5H7_9CAUL</name>
<dbReference type="PANTHER" id="PTHR43420">
    <property type="entry name" value="ACETYLTRANSFERASE"/>
    <property type="match status" value="1"/>
</dbReference>
<feature type="domain" description="N-acetyltransferase" evidence="4">
    <location>
        <begin position="41"/>
        <end position="198"/>
    </location>
</feature>
<organism evidence="5">
    <name type="scientific">Phenylobacterium glaciei</name>
    <dbReference type="NCBI Taxonomy" id="2803784"/>
    <lineage>
        <taxon>Bacteria</taxon>
        <taxon>Pseudomonadati</taxon>
        <taxon>Pseudomonadota</taxon>
        <taxon>Alphaproteobacteria</taxon>
        <taxon>Caulobacterales</taxon>
        <taxon>Caulobacteraceae</taxon>
        <taxon>Phenylobacterium</taxon>
    </lineage>
</organism>
<reference evidence="5" key="1">
    <citation type="submission" date="2021-01" db="EMBL/GenBank/DDBJ databases">
        <title>Genome sequence of Phenylobacterium sp. 20VBR1 isolated from a valley glaceir, Ny-Alesund, Svalbard.</title>
        <authorList>
            <person name="Thomas F.A."/>
            <person name="Krishnan K.P."/>
            <person name="Sinha R.K."/>
        </authorList>
    </citation>
    <scope>NUCLEOTIDE SEQUENCE</scope>
    <source>
        <strain evidence="5">20VBR1</strain>
    </source>
</reference>
<evidence type="ECO:0000256" key="3">
    <source>
        <dbReference type="SAM" id="SignalP"/>
    </source>
</evidence>
<dbReference type="PROSITE" id="PS51186">
    <property type="entry name" value="GNAT"/>
    <property type="match status" value="1"/>
</dbReference>
<evidence type="ECO:0000256" key="2">
    <source>
        <dbReference type="ARBA" id="ARBA00023315"/>
    </source>
</evidence>
<dbReference type="AlphaFoldDB" id="A0A974P5H7"/>
<dbReference type="EMBL" id="CP068570">
    <property type="protein sequence ID" value="QQZ51342.1"/>
    <property type="molecule type" value="Genomic_DNA"/>
</dbReference>
<dbReference type="InterPro" id="IPR000182">
    <property type="entry name" value="GNAT_dom"/>
</dbReference>
<dbReference type="Pfam" id="PF13508">
    <property type="entry name" value="Acetyltransf_7"/>
    <property type="match status" value="1"/>
</dbReference>
<evidence type="ECO:0000256" key="1">
    <source>
        <dbReference type="ARBA" id="ARBA00022679"/>
    </source>
</evidence>
<dbReference type="GO" id="GO:0016747">
    <property type="term" value="F:acyltransferase activity, transferring groups other than amino-acyl groups"/>
    <property type="evidence" value="ECO:0007669"/>
    <property type="project" value="InterPro"/>
</dbReference>
<keyword evidence="3" id="KW-0732">Signal</keyword>
<dbReference type="Gene3D" id="3.40.630.30">
    <property type="match status" value="1"/>
</dbReference>
<gene>
    <name evidence="5" type="ORF">JKL49_09970</name>
</gene>
<dbReference type="InterPro" id="IPR016181">
    <property type="entry name" value="Acyl_CoA_acyltransferase"/>
</dbReference>
<sequence length="200" mass="21333">MGRARARGLPLVVVMSPQAQAALAPVAAGLGLTVAGTSPLMVLRPETPVTPSRPVKITRALGSSWWPSPGTWRPPPSTSPGRHRPLFRCLPHRDGRCGGLDRLGRRPAHQRRHGDADGDTAGISLMATPPEHQRKGWGRALLTQVMADYRSRGVARFHLGSTEAGLRLYESVGFVTVANLSAWLLPAEGALPGRDRGGPS</sequence>
<evidence type="ECO:0000259" key="4">
    <source>
        <dbReference type="PROSITE" id="PS51186"/>
    </source>
</evidence>